<proteinExistence type="predicted"/>
<accession>A0A0C1QC56</accession>
<organism evidence="1 2">
    <name type="scientific">Pseudoalteromonas luteoviolacea</name>
    <dbReference type="NCBI Taxonomy" id="43657"/>
    <lineage>
        <taxon>Bacteria</taxon>
        <taxon>Pseudomonadati</taxon>
        <taxon>Pseudomonadota</taxon>
        <taxon>Gammaproteobacteria</taxon>
        <taxon>Alteromonadales</taxon>
        <taxon>Pseudoalteromonadaceae</taxon>
        <taxon>Pseudoalteromonas</taxon>
    </lineage>
</organism>
<name>A0A0C1QC56_9GAMM</name>
<dbReference type="Proteomes" id="UP000031327">
    <property type="component" value="Unassembled WGS sequence"/>
</dbReference>
<dbReference type="OrthoDB" id="6401289at2"/>
<sequence length="102" mass="11135">MNVDQLLKDTADFLCSEFSPNAADVAEGIHKALSASKESIAELVTGRTNGKISEDDFAYELQREAKVFETELLTLQVIAKATVVKMCDAAIRFILKSVNPIS</sequence>
<dbReference type="AlphaFoldDB" id="A0A0C1QC56"/>
<protein>
    <submittedName>
        <fullName evidence="1">Uncharacterized protein</fullName>
    </submittedName>
</protein>
<evidence type="ECO:0000313" key="2">
    <source>
        <dbReference type="Proteomes" id="UP000031327"/>
    </source>
</evidence>
<reference evidence="1 2" key="1">
    <citation type="submission" date="2014-12" db="EMBL/GenBank/DDBJ databases">
        <title>Draft Genome Sequence of Pseudoalteromonas luteoviolacea HI1.</title>
        <authorList>
            <person name="Asahina A.Y."/>
            <person name="Hadfield M.G."/>
        </authorList>
    </citation>
    <scope>NUCLEOTIDE SEQUENCE [LARGE SCALE GENOMIC DNA]</scope>
    <source>
        <strain evidence="1 2">HI1</strain>
    </source>
</reference>
<evidence type="ECO:0000313" key="1">
    <source>
        <dbReference type="EMBL" id="KID56985.1"/>
    </source>
</evidence>
<dbReference type="EMBL" id="JWIC01000006">
    <property type="protein sequence ID" value="KID56985.1"/>
    <property type="molecule type" value="Genomic_DNA"/>
</dbReference>
<gene>
    <name evidence="1" type="ORF">JF50_14040</name>
</gene>
<dbReference type="RefSeq" id="WP_039610045.1">
    <property type="nucleotide sequence ID" value="NZ_JWIC01000006.1"/>
</dbReference>
<comment type="caution">
    <text evidence="1">The sequence shown here is derived from an EMBL/GenBank/DDBJ whole genome shotgun (WGS) entry which is preliminary data.</text>
</comment>